<dbReference type="Proteomes" id="UP000185491">
    <property type="component" value="Chromosome"/>
</dbReference>
<evidence type="ECO:0000313" key="3">
    <source>
        <dbReference type="Proteomes" id="UP000185491"/>
    </source>
</evidence>
<dbReference type="STRING" id="161895.CPHO_09220"/>
<feature type="transmembrane region" description="Helical" evidence="1">
    <location>
        <begin position="12"/>
        <end position="36"/>
    </location>
</feature>
<dbReference type="KEGG" id="cpho:CPHO_09220"/>
<sequence length="188" mass="20010">MATVKEAKRKSLIQILTLMVAVCIIVVVVVLAQKWFNSRPGTPPAQLSVTATAGGKSIEVLPYMVCELDAQCPEGTVPNLTVDAGGTLEIDVPEELASHQWRILTIYTDPAANDETLHGAGETTHVEIPGSVDPIKASTGTQPKLQLVEISALLIGHDDNGEETPVNTVWSLSTMTEDELAQSKAQGN</sequence>
<dbReference type="Pfam" id="PF10969">
    <property type="entry name" value="DUF2771"/>
    <property type="match status" value="1"/>
</dbReference>
<gene>
    <name evidence="2" type="ORF">CPHO_09220</name>
</gene>
<name>A0A1L7D4W3_9CORY</name>
<dbReference type="AlphaFoldDB" id="A0A1L7D4W3"/>
<dbReference type="RefSeq" id="WP_075735159.1">
    <property type="nucleotide sequence ID" value="NZ_CP009249.1"/>
</dbReference>
<proteinExistence type="predicted"/>
<keyword evidence="3" id="KW-1185">Reference proteome</keyword>
<reference evidence="2 3" key="1">
    <citation type="submission" date="2014-08" db="EMBL/GenBank/DDBJ databases">
        <title>Complete genome sequence of Corynebacterium phocae M408/89/1(T)(=DSM 44612(T)), isolated from the common seal (Phoca vitulina).</title>
        <authorList>
            <person name="Ruckert C."/>
            <person name="Albersmeier A."/>
            <person name="Winkler A."/>
            <person name="Kalinowski J."/>
        </authorList>
    </citation>
    <scope>NUCLEOTIDE SEQUENCE [LARGE SCALE GENOMIC DNA]</scope>
    <source>
        <strain evidence="2 3">M408/89/1</strain>
    </source>
</reference>
<evidence type="ECO:0008006" key="4">
    <source>
        <dbReference type="Google" id="ProtNLM"/>
    </source>
</evidence>
<keyword evidence="1" id="KW-0812">Transmembrane</keyword>
<evidence type="ECO:0000313" key="2">
    <source>
        <dbReference type="EMBL" id="APT93033.1"/>
    </source>
</evidence>
<organism evidence="2 3">
    <name type="scientific">Corynebacterium phocae</name>
    <dbReference type="NCBI Taxonomy" id="161895"/>
    <lineage>
        <taxon>Bacteria</taxon>
        <taxon>Bacillati</taxon>
        <taxon>Actinomycetota</taxon>
        <taxon>Actinomycetes</taxon>
        <taxon>Mycobacteriales</taxon>
        <taxon>Corynebacteriaceae</taxon>
        <taxon>Corynebacterium</taxon>
    </lineage>
</organism>
<evidence type="ECO:0000256" key="1">
    <source>
        <dbReference type="SAM" id="Phobius"/>
    </source>
</evidence>
<keyword evidence="1" id="KW-1133">Transmembrane helix</keyword>
<keyword evidence="1" id="KW-0472">Membrane</keyword>
<protein>
    <recommendedName>
        <fullName evidence="4">DUF2771 domain-containing protein</fullName>
    </recommendedName>
</protein>
<dbReference type="InterPro" id="IPR024495">
    <property type="entry name" value="DUF2771"/>
</dbReference>
<dbReference type="EMBL" id="CP009249">
    <property type="protein sequence ID" value="APT93033.1"/>
    <property type="molecule type" value="Genomic_DNA"/>
</dbReference>
<dbReference type="OrthoDB" id="4424536at2"/>
<accession>A0A1L7D4W3</accession>